<sequence>MKWKKMHTYILNKSKPPVSTPKLTRKKKKKDGAMGRQPPKAFTVRFFASELHAVPFSVPSATFDDVRETGVACLTWQPTANYPSRL</sequence>
<evidence type="ECO:0000313" key="3">
    <source>
        <dbReference type="Proteomes" id="UP001234178"/>
    </source>
</evidence>
<reference evidence="2 3" key="1">
    <citation type="journal article" date="2023" name="Nucleic Acids Res.">
        <title>The hologenome of Daphnia magna reveals possible DNA methylation and microbiome-mediated evolution of the host genome.</title>
        <authorList>
            <person name="Chaturvedi A."/>
            <person name="Li X."/>
            <person name="Dhandapani V."/>
            <person name="Marshall H."/>
            <person name="Kissane S."/>
            <person name="Cuenca-Cambronero M."/>
            <person name="Asole G."/>
            <person name="Calvet F."/>
            <person name="Ruiz-Romero M."/>
            <person name="Marangio P."/>
            <person name="Guigo R."/>
            <person name="Rago D."/>
            <person name="Mirbahai L."/>
            <person name="Eastwood N."/>
            <person name="Colbourne J.K."/>
            <person name="Zhou J."/>
            <person name="Mallon E."/>
            <person name="Orsini L."/>
        </authorList>
    </citation>
    <scope>NUCLEOTIDE SEQUENCE [LARGE SCALE GENOMIC DNA]</scope>
    <source>
        <strain evidence="2">LRV0_1</strain>
    </source>
</reference>
<gene>
    <name evidence="2" type="ORF">OUZ56_019192</name>
</gene>
<comment type="caution">
    <text evidence="2">The sequence shown here is derived from an EMBL/GenBank/DDBJ whole genome shotgun (WGS) entry which is preliminary data.</text>
</comment>
<accession>A0ABQ9ZAX2</accession>
<proteinExistence type="predicted"/>
<name>A0ABQ9ZAX2_9CRUS</name>
<evidence type="ECO:0000256" key="1">
    <source>
        <dbReference type="SAM" id="MobiDB-lite"/>
    </source>
</evidence>
<protein>
    <submittedName>
        <fullName evidence="2">Uncharacterized protein</fullName>
    </submittedName>
</protein>
<dbReference type="EMBL" id="JAOYFB010000003">
    <property type="protein sequence ID" value="KAK4010048.1"/>
    <property type="molecule type" value="Genomic_DNA"/>
</dbReference>
<feature type="region of interest" description="Disordered" evidence="1">
    <location>
        <begin position="13"/>
        <end position="37"/>
    </location>
</feature>
<organism evidence="2 3">
    <name type="scientific">Daphnia magna</name>
    <dbReference type="NCBI Taxonomy" id="35525"/>
    <lineage>
        <taxon>Eukaryota</taxon>
        <taxon>Metazoa</taxon>
        <taxon>Ecdysozoa</taxon>
        <taxon>Arthropoda</taxon>
        <taxon>Crustacea</taxon>
        <taxon>Branchiopoda</taxon>
        <taxon>Diplostraca</taxon>
        <taxon>Cladocera</taxon>
        <taxon>Anomopoda</taxon>
        <taxon>Daphniidae</taxon>
        <taxon>Daphnia</taxon>
    </lineage>
</organism>
<keyword evidence="3" id="KW-1185">Reference proteome</keyword>
<evidence type="ECO:0000313" key="2">
    <source>
        <dbReference type="EMBL" id="KAK4010048.1"/>
    </source>
</evidence>
<dbReference type="Proteomes" id="UP001234178">
    <property type="component" value="Unassembled WGS sequence"/>
</dbReference>